<proteinExistence type="predicted"/>
<dbReference type="Proteomes" id="UP000028990">
    <property type="component" value="Unassembled WGS sequence"/>
</dbReference>
<dbReference type="EMBL" id="KN121623">
    <property type="protein sequence ID" value="KFO35905.1"/>
    <property type="molecule type" value="Genomic_DNA"/>
</dbReference>
<accession>A0A091E019</accession>
<reference evidence="1 2" key="1">
    <citation type="submission" date="2013-11" db="EMBL/GenBank/DDBJ databases">
        <title>The Damaraland mole rat (Fukomys damarensis) genome and evolution of African mole rats.</title>
        <authorList>
            <person name="Gladyshev V.N."/>
            <person name="Fang X."/>
        </authorList>
    </citation>
    <scope>NUCLEOTIDE SEQUENCE [LARGE SCALE GENOMIC DNA]</scope>
    <source>
        <tissue evidence="1">Liver</tissue>
    </source>
</reference>
<evidence type="ECO:0000313" key="2">
    <source>
        <dbReference type="Proteomes" id="UP000028990"/>
    </source>
</evidence>
<keyword evidence="2" id="KW-1185">Reference proteome</keyword>
<dbReference type="AlphaFoldDB" id="A0A091E019"/>
<protein>
    <submittedName>
        <fullName evidence="1">Uncharacterized protein</fullName>
    </submittedName>
</protein>
<evidence type="ECO:0000313" key="1">
    <source>
        <dbReference type="EMBL" id="KFO35905.1"/>
    </source>
</evidence>
<name>A0A091E019_FUKDA</name>
<gene>
    <name evidence="1" type="ORF">H920_02683</name>
</gene>
<sequence>MNCGGANKSTLEGSMGAHRVHVVYHVQDVGLGSYYHRNGDEQHQYTADEIPCLIQDHVCTHQGQDGGQLAKEMVNALGATEGKFHSDKHEKEAAKRALNQGPSMIIQHTWNLKNTGYHRGVADGPGVVIGHEPQL</sequence>
<organism evidence="1 2">
    <name type="scientific">Fukomys damarensis</name>
    <name type="common">Damaraland mole rat</name>
    <name type="synonym">Cryptomys damarensis</name>
    <dbReference type="NCBI Taxonomy" id="885580"/>
    <lineage>
        <taxon>Eukaryota</taxon>
        <taxon>Metazoa</taxon>
        <taxon>Chordata</taxon>
        <taxon>Craniata</taxon>
        <taxon>Vertebrata</taxon>
        <taxon>Euteleostomi</taxon>
        <taxon>Mammalia</taxon>
        <taxon>Eutheria</taxon>
        <taxon>Euarchontoglires</taxon>
        <taxon>Glires</taxon>
        <taxon>Rodentia</taxon>
        <taxon>Hystricomorpha</taxon>
        <taxon>Bathyergidae</taxon>
        <taxon>Fukomys</taxon>
    </lineage>
</organism>